<keyword evidence="4" id="KW-1185">Reference proteome</keyword>
<evidence type="ECO:0000313" key="5">
    <source>
        <dbReference type="Proteomes" id="UP000270757"/>
    </source>
</evidence>
<organism evidence="2 5">
    <name type="scientific">Legionella taurinensis</name>
    <dbReference type="NCBI Taxonomy" id="70611"/>
    <lineage>
        <taxon>Bacteria</taxon>
        <taxon>Pseudomonadati</taxon>
        <taxon>Pseudomonadota</taxon>
        <taxon>Gammaproteobacteria</taxon>
        <taxon>Legionellales</taxon>
        <taxon>Legionellaceae</taxon>
        <taxon>Legionella</taxon>
    </lineage>
</organism>
<dbReference type="EMBL" id="QZWB01000012">
    <property type="protein sequence ID" value="RJT45238.1"/>
    <property type="molecule type" value="Genomic_DNA"/>
</dbReference>
<dbReference type="Proteomes" id="UP000251035">
    <property type="component" value="Unassembled WGS sequence"/>
</dbReference>
<dbReference type="EMBL" id="QCXM01000010">
    <property type="protein sequence ID" value="PUT46492.1"/>
    <property type="molecule type" value="Genomic_DNA"/>
</dbReference>
<dbReference type="RefSeq" id="WP_108294211.1">
    <property type="nucleotide sequence ID" value="NZ_CAAAIR010000012.1"/>
</dbReference>
<dbReference type="GeneID" id="48948272"/>
<dbReference type="AlphaFoldDB" id="A0A3A5L2C7"/>
<evidence type="ECO:0000313" key="1">
    <source>
        <dbReference type="EMBL" id="PUT46492.1"/>
    </source>
</evidence>
<evidence type="ECO:0000313" key="2">
    <source>
        <dbReference type="EMBL" id="RJT45238.1"/>
    </source>
</evidence>
<protein>
    <submittedName>
        <fullName evidence="2">Uncharacterized protein</fullName>
    </submittedName>
</protein>
<accession>A0A3A5L2C7</accession>
<evidence type="ECO:0000313" key="4">
    <source>
        <dbReference type="Proteomes" id="UP000251035"/>
    </source>
</evidence>
<reference evidence="1 4" key="1">
    <citation type="submission" date="2018-04" db="EMBL/GenBank/DDBJ databases">
        <title>Whole genome sequence comparison of clinical and drinking water Legionella pneumophila isolates associated with the Flint Water Crisis.</title>
        <authorList>
            <person name="Garner E."/>
            <person name="Brown C."/>
            <person name="Schwake O."/>
            <person name="Coil D."/>
            <person name="Jospin G."/>
            <person name="Eisen J."/>
            <person name="Edwards M."/>
            <person name="Pruden A."/>
        </authorList>
    </citation>
    <scope>NUCLEOTIDE SEQUENCE [LARGE SCALE GENOMIC DNA]</scope>
    <source>
        <strain evidence="1 4">Genessee03</strain>
    </source>
</reference>
<proteinExistence type="predicted"/>
<reference evidence="2 5" key="3">
    <citation type="submission" date="2018-09" db="EMBL/GenBank/DDBJ databases">
        <title>Draft genome sequences of Legionella taurinensis isolated from water samples.</title>
        <authorList>
            <person name="Chakeri A."/>
            <person name="Allerberger F."/>
            <person name="Kundi M."/>
            <person name="Ruppitsch W."/>
            <person name="Schmid D."/>
        </authorList>
    </citation>
    <scope>NUCLEOTIDE SEQUENCE [LARGE SCALE GENOMIC DNA]</scope>
    <source>
        <strain evidence="2 5">4570-18-6</strain>
    </source>
</reference>
<dbReference type="OrthoDB" id="1489751at2"/>
<dbReference type="Proteomes" id="UP000306421">
    <property type="component" value="Unassembled WGS sequence"/>
</dbReference>
<dbReference type="Proteomes" id="UP000270757">
    <property type="component" value="Unassembled WGS sequence"/>
</dbReference>
<comment type="caution">
    <text evidence="2">The sequence shown here is derived from an EMBL/GenBank/DDBJ whole genome shotgun (WGS) entry which is preliminary data.</text>
</comment>
<evidence type="ECO:0000313" key="6">
    <source>
        <dbReference type="Proteomes" id="UP000306421"/>
    </source>
</evidence>
<name>A0A3A5L2C7_9GAMM</name>
<gene>
    <name evidence="2" type="ORF">D6J04_11030</name>
    <name evidence="1" type="ORF">DB745_10305</name>
    <name evidence="3" type="ORF">DIZ81_11415</name>
</gene>
<reference evidence="3 6" key="2">
    <citation type="submission" date="2018-04" db="EMBL/GenBank/DDBJ databases">
        <title>Whole genome sequence comparison of clinical and drinking water Legionella pneumophila isolates.</title>
        <authorList>
            <person name="Garner E."/>
        </authorList>
    </citation>
    <scope>NUCLEOTIDE SEQUENCE [LARGE SCALE GENOMIC DNA]</scope>
    <source>
        <strain evidence="3 6">WH02</strain>
    </source>
</reference>
<sequence>MFKAASTPTLSINLDEYPGGVAAWGALPAVFDSYNQGFDRGVHLHARRTDPGKKQIDQSFAEVEVCWEDKRLLLTEESAVHFTLSSIFNFPMLSLDCNHCGRELLDTGMSAVIPSFDHYCRYCGELTQSEQRCAVNPILRFKHYLGDGQVKRPVVIPSRQIILDADSYPGGFQIWGSNPSILWTAKRQEESAIHVHAYDKRGKRIVDNTYGTVWVMGQLLDIEMVRVLQIQQALPPLQGYLKSYHCPRCNHPHFDQALLAVIPHQEHACDQCHTVFSTPRAISNPALALLKQLAAATREVCHD</sequence>
<dbReference type="EMBL" id="QFGG01000011">
    <property type="protein sequence ID" value="TID40732.1"/>
    <property type="molecule type" value="Genomic_DNA"/>
</dbReference>
<evidence type="ECO:0000313" key="3">
    <source>
        <dbReference type="EMBL" id="TID40732.1"/>
    </source>
</evidence>